<dbReference type="PANTHER" id="PTHR44196">
    <property type="entry name" value="DEHYDROGENASE/REDUCTASE SDR FAMILY MEMBER 7B"/>
    <property type="match status" value="1"/>
</dbReference>
<accession>A0ABN3AFX5</accession>
<sequence>MEIEGRRVLVTGASSGIGRETARAFAAAGAEVVAVARRAERLAALVDEFGGMVSVITADLGEPGAAARVAERAGPVDVLVNSAGSETGGTAWAVGDRAEARRMFEVDWWAPLAMIAALVPGMRERRAGAVVNVTSIRQVLAWPSLGHSSAAKAALAQLTSTLRLELPGSGVSAIEVIPGPVDTPALGASTLLPGFVELLDEMLGTGTAAELAGLIVHAVQGDHERVFYPAETVEHAYRHPMELRAAITDAVREGGGLPDDLADTLVVGPDSPITADAKAAWEHAR</sequence>
<gene>
    <name evidence="4" type="ORF">GCM10009727_85850</name>
</gene>
<dbReference type="InterPro" id="IPR002347">
    <property type="entry name" value="SDR_fam"/>
</dbReference>
<dbReference type="Pfam" id="PF00106">
    <property type="entry name" value="adh_short"/>
    <property type="match status" value="1"/>
</dbReference>
<evidence type="ECO:0000256" key="1">
    <source>
        <dbReference type="ARBA" id="ARBA00006484"/>
    </source>
</evidence>
<dbReference type="PRINTS" id="PR00081">
    <property type="entry name" value="GDHRDH"/>
</dbReference>
<dbReference type="Proteomes" id="UP001501020">
    <property type="component" value="Unassembled WGS sequence"/>
</dbReference>
<name>A0ABN3AFX5_9ACTN</name>
<comment type="similarity">
    <text evidence="1 3">Belongs to the short-chain dehydrogenases/reductases (SDR) family.</text>
</comment>
<dbReference type="Gene3D" id="3.40.50.720">
    <property type="entry name" value="NAD(P)-binding Rossmann-like Domain"/>
    <property type="match status" value="1"/>
</dbReference>
<dbReference type="RefSeq" id="WP_344282047.1">
    <property type="nucleotide sequence ID" value="NZ_BAAAMR010000135.1"/>
</dbReference>
<comment type="caution">
    <text evidence="4">The sequence shown here is derived from an EMBL/GenBank/DDBJ whole genome shotgun (WGS) entry which is preliminary data.</text>
</comment>
<dbReference type="PRINTS" id="PR00080">
    <property type="entry name" value="SDRFAMILY"/>
</dbReference>
<evidence type="ECO:0000256" key="2">
    <source>
        <dbReference type="ARBA" id="ARBA00023002"/>
    </source>
</evidence>
<evidence type="ECO:0008006" key="6">
    <source>
        <dbReference type="Google" id="ProtNLM"/>
    </source>
</evidence>
<dbReference type="SUPFAM" id="SSF51735">
    <property type="entry name" value="NAD(P)-binding Rossmann-fold domains"/>
    <property type="match status" value="1"/>
</dbReference>
<reference evidence="4 5" key="1">
    <citation type="journal article" date="2019" name="Int. J. Syst. Evol. Microbiol.">
        <title>The Global Catalogue of Microorganisms (GCM) 10K type strain sequencing project: providing services to taxonomists for standard genome sequencing and annotation.</title>
        <authorList>
            <consortium name="The Broad Institute Genomics Platform"/>
            <consortium name="The Broad Institute Genome Sequencing Center for Infectious Disease"/>
            <person name="Wu L."/>
            <person name="Ma J."/>
        </authorList>
    </citation>
    <scope>NUCLEOTIDE SEQUENCE [LARGE SCALE GENOMIC DNA]</scope>
    <source>
        <strain evidence="4 5">JCM 13850</strain>
    </source>
</reference>
<dbReference type="EMBL" id="BAAAMR010000135">
    <property type="protein sequence ID" value="GAA2166354.1"/>
    <property type="molecule type" value="Genomic_DNA"/>
</dbReference>
<proteinExistence type="inferred from homology"/>
<dbReference type="PANTHER" id="PTHR44196:SF1">
    <property type="entry name" value="DEHYDROGENASE_REDUCTASE SDR FAMILY MEMBER 7B"/>
    <property type="match status" value="1"/>
</dbReference>
<keyword evidence="2" id="KW-0560">Oxidoreductase</keyword>
<evidence type="ECO:0000313" key="5">
    <source>
        <dbReference type="Proteomes" id="UP001501020"/>
    </source>
</evidence>
<protein>
    <recommendedName>
        <fullName evidence="6">SDR family NAD(P)-dependent oxidoreductase</fullName>
    </recommendedName>
</protein>
<keyword evidence="5" id="KW-1185">Reference proteome</keyword>
<evidence type="ECO:0000256" key="3">
    <source>
        <dbReference type="RuleBase" id="RU000363"/>
    </source>
</evidence>
<organism evidence="4 5">
    <name type="scientific">Actinomadura napierensis</name>
    <dbReference type="NCBI Taxonomy" id="267854"/>
    <lineage>
        <taxon>Bacteria</taxon>
        <taxon>Bacillati</taxon>
        <taxon>Actinomycetota</taxon>
        <taxon>Actinomycetes</taxon>
        <taxon>Streptosporangiales</taxon>
        <taxon>Thermomonosporaceae</taxon>
        <taxon>Actinomadura</taxon>
    </lineage>
</organism>
<dbReference type="InterPro" id="IPR036291">
    <property type="entry name" value="NAD(P)-bd_dom_sf"/>
</dbReference>
<evidence type="ECO:0000313" key="4">
    <source>
        <dbReference type="EMBL" id="GAA2166354.1"/>
    </source>
</evidence>